<dbReference type="EMBL" id="JAVDXW010000001">
    <property type="protein sequence ID" value="MDR7300877.1"/>
    <property type="molecule type" value="Genomic_DNA"/>
</dbReference>
<protein>
    <submittedName>
        <fullName evidence="1">Uncharacterized protein</fullName>
    </submittedName>
</protein>
<accession>A0AAE3ZCS1</accession>
<dbReference type="Proteomes" id="UP001180845">
    <property type="component" value="Unassembled WGS sequence"/>
</dbReference>
<gene>
    <name evidence="1" type="ORF">JOF55_001058</name>
</gene>
<reference evidence="1" key="1">
    <citation type="submission" date="2023-07" db="EMBL/GenBank/DDBJ databases">
        <title>Sequencing the genomes of 1000 actinobacteria strains.</title>
        <authorList>
            <person name="Klenk H.-P."/>
        </authorList>
    </citation>
    <scope>NUCLEOTIDE SEQUENCE</scope>
    <source>
        <strain evidence="1">DSM 45977</strain>
    </source>
</reference>
<evidence type="ECO:0000313" key="1">
    <source>
        <dbReference type="EMBL" id="MDR7300877.1"/>
    </source>
</evidence>
<dbReference type="AlphaFoldDB" id="A0AAE3ZCS1"/>
<name>A0AAE3ZCS1_9ACTN</name>
<organism evidence="1 2">
    <name type="scientific">Haloactinomyces albus</name>
    <dbReference type="NCBI Taxonomy" id="1352928"/>
    <lineage>
        <taxon>Bacteria</taxon>
        <taxon>Bacillati</taxon>
        <taxon>Actinomycetota</taxon>
        <taxon>Actinomycetes</taxon>
        <taxon>Actinopolysporales</taxon>
        <taxon>Actinopolysporaceae</taxon>
        <taxon>Haloactinomyces</taxon>
    </lineage>
</organism>
<evidence type="ECO:0000313" key="2">
    <source>
        <dbReference type="Proteomes" id="UP001180845"/>
    </source>
</evidence>
<comment type="caution">
    <text evidence="1">The sequence shown here is derived from an EMBL/GenBank/DDBJ whole genome shotgun (WGS) entry which is preliminary data.</text>
</comment>
<sequence length="34" mass="3966">MDFRVDIEGLDSLKNNLDRSSENLEQVLNAMRSR</sequence>
<proteinExistence type="predicted"/>
<keyword evidence="2" id="KW-1185">Reference proteome</keyword>